<evidence type="ECO:0000313" key="1">
    <source>
        <dbReference type="EMBL" id="JAI02598.1"/>
    </source>
</evidence>
<sequence length="92" mass="10609">MEVPLRDHRSVILKEVLKSASPHPEGSLTSWKLEKQIYVDAHTWFWTRRTECSTWVLSPKSGKLWTKSDQTARHSCGVLLGPKKYASWLKTS</sequence>
<dbReference type="AlphaFoldDB" id="A0A0E9XIP3"/>
<protein>
    <submittedName>
        <fullName evidence="1">Uncharacterized protein</fullName>
    </submittedName>
</protein>
<accession>A0A0E9XIP3</accession>
<name>A0A0E9XIP3_ANGAN</name>
<reference evidence="1" key="1">
    <citation type="submission" date="2014-11" db="EMBL/GenBank/DDBJ databases">
        <authorList>
            <person name="Amaro Gonzalez C."/>
        </authorList>
    </citation>
    <scope>NUCLEOTIDE SEQUENCE</scope>
</reference>
<proteinExistence type="predicted"/>
<dbReference type="EMBL" id="GBXM01005980">
    <property type="protein sequence ID" value="JAI02598.1"/>
    <property type="molecule type" value="Transcribed_RNA"/>
</dbReference>
<reference evidence="1" key="2">
    <citation type="journal article" date="2015" name="Fish Shellfish Immunol.">
        <title>Early steps in the European eel (Anguilla anguilla)-Vibrio vulnificus interaction in the gills: Role of the RtxA13 toxin.</title>
        <authorList>
            <person name="Callol A."/>
            <person name="Pajuelo D."/>
            <person name="Ebbesson L."/>
            <person name="Teles M."/>
            <person name="MacKenzie S."/>
            <person name="Amaro C."/>
        </authorList>
    </citation>
    <scope>NUCLEOTIDE SEQUENCE</scope>
</reference>
<organism evidence="1">
    <name type="scientific">Anguilla anguilla</name>
    <name type="common">European freshwater eel</name>
    <name type="synonym">Muraena anguilla</name>
    <dbReference type="NCBI Taxonomy" id="7936"/>
    <lineage>
        <taxon>Eukaryota</taxon>
        <taxon>Metazoa</taxon>
        <taxon>Chordata</taxon>
        <taxon>Craniata</taxon>
        <taxon>Vertebrata</taxon>
        <taxon>Euteleostomi</taxon>
        <taxon>Actinopterygii</taxon>
        <taxon>Neopterygii</taxon>
        <taxon>Teleostei</taxon>
        <taxon>Anguilliformes</taxon>
        <taxon>Anguillidae</taxon>
        <taxon>Anguilla</taxon>
    </lineage>
</organism>